<keyword evidence="5" id="KW-0472">Membrane</keyword>
<feature type="transmembrane region" description="Helical" evidence="5">
    <location>
        <begin position="874"/>
        <end position="897"/>
    </location>
</feature>
<dbReference type="STRING" id="2309.CF15_04290"/>
<comment type="caution">
    <text evidence="6">The sequence shown here is derived from an EMBL/GenBank/DDBJ whole genome shotgun (WGS) entry which is preliminary data.</text>
</comment>
<evidence type="ECO:0000256" key="4">
    <source>
        <dbReference type="SAM" id="MobiDB-lite"/>
    </source>
</evidence>
<dbReference type="AlphaFoldDB" id="A0A0V8RVC0"/>
<dbReference type="PANTHER" id="PTHR30290:SF9">
    <property type="entry name" value="OLIGOPEPTIDE-BINDING PROTEIN APPA"/>
    <property type="match status" value="1"/>
</dbReference>
<feature type="region of interest" description="Disordered" evidence="4">
    <location>
        <begin position="809"/>
        <end position="864"/>
    </location>
</feature>
<gene>
    <name evidence="6" type="ORF">CF15_04290</name>
</gene>
<name>A0A0V8RVC0_PYROC</name>
<keyword evidence="2" id="KW-0813">Transport</keyword>
<dbReference type="GO" id="GO:1904680">
    <property type="term" value="F:peptide transmembrane transporter activity"/>
    <property type="evidence" value="ECO:0007669"/>
    <property type="project" value="TreeGrafter"/>
</dbReference>
<dbReference type="Proteomes" id="UP000053352">
    <property type="component" value="Unassembled WGS sequence"/>
</dbReference>
<organism evidence="6 7">
    <name type="scientific">Pyrodictium occultum</name>
    <dbReference type="NCBI Taxonomy" id="2309"/>
    <lineage>
        <taxon>Archaea</taxon>
        <taxon>Thermoproteota</taxon>
        <taxon>Thermoprotei</taxon>
        <taxon>Desulfurococcales</taxon>
        <taxon>Pyrodictiaceae</taxon>
        <taxon>Pyrodictium</taxon>
    </lineage>
</organism>
<dbReference type="SUPFAM" id="SSF53850">
    <property type="entry name" value="Periplasmic binding protein-like II"/>
    <property type="match status" value="2"/>
</dbReference>
<dbReference type="Gene3D" id="3.40.190.10">
    <property type="entry name" value="Periplasmic binding protein-like II"/>
    <property type="match status" value="1"/>
</dbReference>
<dbReference type="EMBL" id="LNTB01000001">
    <property type="protein sequence ID" value="KSW12011.1"/>
    <property type="molecule type" value="Genomic_DNA"/>
</dbReference>
<evidence type="ECO:0000256" key="3">
    <source>
        <dbReference type="ARBA" id="ARBA00022729"/>
    </source>
</evidence>
<dbReference type="PANTHER" id="PTHR30290">
    <property type="entry name" value="PERIPLASMIC BINDING COMPONENT OF ABC TRANSPORTER"/>
    <property type="match status" value="1"/>
</dbReference>
<dbReference type="InterPro" id="IPR039424">
    <property type="entry name" value="SBP_5"/>
</dbReference>
<evidence type="ECO:0000256" key="5">
    <source>
        <dbReference type="SAM" id="Phobius"/>
    </source>
</evidence>
<protein>
    <recommendedName>
        <fullName evidence="8">Solute-binding protein family 5 domain-containing protein</fullName>
    </recommendedName>
</protein>
<dbReference type="GO" id="GO:0015833">
    <property type="term" value="P:peptide transport"/>
    <property type="evidence" value="ECO:0007669"/>
    <property type="project" value="TreeGrafter"/>
</dbReference>
<accession>A0A0V8RVC0</accession>
<evidence type="ECO:0000313" key="6">
    <source>
        <dbReference type="EMBL" id="KSW12011.1"/>
    </source>
</evidence>
<reference evidence="6 7" key="1">
    <citation type="submission" date="2015-11" db="EMBL/GenBank/DDBJ databases">
        <title>Genome sequence of Pyrodictium occultum PL-19, a marine hyperthermophilic archaeon isolated from Volcano, Italy.</title>
        <authorList>
            <person name="Utturkar S."/>
            <person name="Huber H."/>
            <person name="Leptihn S."/>
            <person name="Brown S."/>
            <person name="Stetter K.O."/>
            <person name="Podar M."/>
        </authorList>
    </citation>
    <scope>NUCLEOTIDE SEQUENCE [LARGE SCALE GENOMIC DNA]</scope>
    <source>
        <strain evidence="6 7">PL-19</strain>
    </source>
</reference>
<keyword evidence="7" id="KW-1185">Reference proteome</keyword>
<keyword evidence="5" id="KW-0812">Transmembrane</keyword>
<evidence type="ECO:0000313" key="7">
    <source>
        <dbReference type="Proteomes" id="UP000053352"/>
    </source>
</evidence>
<keyword evidence="3" id="KW-0732">Signal</keyword>
<evidence type="ECO:0008006" key="8">
    <source>
        <dbReference type="Google" id="ProtNLM"/>
    </source>
</evidence>
<sequence length="900" mass="99722">MKRAVKHRSIVAFFVISLFLLPTIASLTPAAAQQANQPVGQPPVEIVFKSVTDQTAGIIQVAKGDADVFLWSQPLSNYKNVPKDLMNNLALIPSGSVFVDIALNPASNVYDSKKPGVVQLKDRNITGQRIPGLVYLNADKVTGSNWVGINKVAPNDHNIKFNPWGYWKIRLALEYLIDRNFIVQSIYQGSAVPMLTALLPTHGDYGFVQDIPESMGISAAADVQKAVKLFNQAIDELNKTYQQYGYKLYYKTVNGKKVLYFKYPDGYEEPVTVNFLIRIEDERLQIGRQIAKWIEDYFGIKVNRIERERSVVTPVVYGQNPIDTSKTLGNVMWSMYTEGWVSTGEEPAYWHGRGSAAFFYAPLLGYGPNHRVTSWWYFYNPWAYELGKKLFFGAYTPDQKQQLINDIRAMVKWGLEQSIRVFIAQSLQYFAVNKNRVTYSIYGAISGLWTPWALRTIRTVDGKLTILEYSSQGALFMSAWNPVLGFNDIYSNVIWNLIHDFSMYNHPVTGMPTPLRATWDVKIGNITVPEDAMVYDPVANKWITIGEAIAENKTYIPGVSDLIESGGKAKAVVVFNYKLGKWHDGSKMTLADILGSLAFDYEWAFNDTKVTGKPDPYYDPEIDSAVTPALANIFGIKIINDTAVAIYTPYVDVDPALIASQVDIWPTVPLHLLLAMEKAVVEDPGGTNYGWTTREATHERAIDMLKDGKVIKQMALELKGSKVVYLNGLNLPFNLDERVEYLAKFIDTYGHAVVSNGPYMVVSYNPSANELVLKAFKDYPLPRGYIPKQLLEVTHNNVFYNPAPLKTTTQGTTATATTATTTTTTTPTATTTTMTTTTQTTKPATTTTQTTAPPTQTTSAAATSTAAATKPGGISAGTAAAIVIIIILIVAGANLALRRK</sequence>
<evidence type="ECO:0000256" key="1">
    <source>
        <dbReference type="ARBA" id="ARBA00005695"/>
    </source>
</evidence>
<evidence type="ECO:0000256" key="2">
    <source>
        <dbReference type="ARBA" id="ARBA00022448"/>
    </source>
</evidence>
<keyword evidence="5" id="KW-1133">Transmembrane helix</keyword>
<comment type="similarity">
    <text evidence="1">Belongs to the bacterial solute-binding protein 5 family.</text>
</comment>
<dbReference type="Gene3D" id="3.10.105.10">
    <property type="entry name" value="Dipeptide-binding Protein, Domain 3"/>
    <property type="match status" value="1"/>
</dbReference>
<proteinExistence type="inferred from homology"/>